<evidence type="ECO:0000313" key="1">
    <source>
        <dbReference type="EMBL" id="VDN07071.1"/>
    </source>
</evidence>
<organism evidence="3">
    <name type="scientific">Thelazia callipaeda</name>
    <name type="common">Oriental eyeworm</name>
    <name type="synonym">Parasitic nematode</name>
    <dbReference type="NCBI Taxonomy" id="103827"/>
    <lineage>
        <taxon>Eukaryota</taxon>
        <taxon>Metazoa</taxon>
        <taxon>Ecdysozoa</taxon>
        <taxon>Nematoda</taxon>
        <taxon>Chromadorea</taxon>
        <taxon>Rhabditida</taxon>
        <taxon>Spirurina</taxon>
        <taxon>Spiruromorpha</taxon>
        <taxon>Thelazioidea</taxon>
        <taxon>Thelaziidae</taxon>
        <taxon>Thelazia</taxon>
    </lineage>
</organism>
<keyword evidence="2" id="KW-1185">Reference proteome</keyword>
<evidence type="ECO:0000313" key="3">
    <source>
        <dbReference type="WBParaSite" id="TCLT_0000945101-mRNA-1"/>
    </source>
</evidence>
<name>A0A0N5D8L5_THECL</name>
<dbReference type="WBParaSite" id="TCLT_0000945101-mRNA-1">
    <property type="protein sequence ID" value="TCLT_0000945101-mRNA-1"/>
    <property type="gene ID" value="TCLT_0000945101"/>
</dbReference>
<accession>A0A0N5D8L5</accession>
<dbReference type="Proteomes" id="UP000276776">
    <property type="component" value="Unassembled WGS sequence"/>
</dbReference>
<proteinExistence type="predicted"/>
<evidence type="ECO:0000313" key="2">
    <source>
        <dbReference type="Proteomes" id="UP000276776"/>
    </source>
</evidence>
<gene>
    <name evidence="1" type="ORF">TCLT_LOCUS9440</name>
</gene>
<sequence>MGNSKMRKDDDNQYNEYLEEFVLDAKVCDTKVCDLKPNLKR</sequence>
<dbReference type="EMBL" id="UYYF01004797">
    <property type="protein sequence ID" value="VDN07071.1"/>
    <property type="molecule type" value="Genomic_DNA"/>
</dbReference>
<reference evidence="3" key="1">
    <citation type="submission" date="2017-02" db="UniProtKB">
        <authorList>
            <consortium name="WormBaseParasite"/>
        </authorList>
    </citation>
    <scope>IDENTIFICATION</scope>
</reference>
<protein>
    <submittedName>
        <fullName evidence="1 3">Uncharacterized protein</fullName>
    </submittedName>
</protein>
<dbReference type="AlphaFoldDB" id="A0A0N5D8L5"/>
<reference evidence="1 2" key="2">
    <citation type="submission" date="2018-11" db="EMBL/GenBank/DDBJ databases">
        <authorList>
            <consortium name="Pathogen Informatics"/>
        </authorList>
    </citation>
    <scope>NUCLEOTIDE SEQUENCE [LARGE SCALE GENOMIC DNA]</scope>
</reference>